<dbReference type="PANTHER" id="PTHR10900:SF77">
    <property type="entry name" value="FI19380P1"/>
    <property type="match status" value="1"/>
</dbReference>
<evidence type="ECO:0000313" key="4">
    <source>
        <dbReference type="Proteomes" id="UP001162741"/>
    </source>
</evidence>
<dbReference type="Gene3D" id="2.30.180.10">
    <property type="entry name" value="FAS1 domain"/>
    <property type="match status" value="1"/>
</dbReference>
<organism evidence="3 4">
    <name type="scientific">Chitinophaga horti</name>
    <dbReference type="NCBI Taxonomy" id="2920382"/>
    <lineage>
        <taxon>Bacteria</taxon>
        <taxon>Pseudomonadati</taxon>
        <taxon>Bacteroidota</taxon>
        <taxon>Chitinophagia</taxon>
        <taxon>Chitinophagales</taxon>
        <taxon>Chitinophagaceae</taxon>
        <taxon>Chitinophaga</taxon>
    </lineage>
</organism>
<dbReference type="PROSITE" id="PS50213">
    <property type="entry name" value="FAS1"/>
    <property type="match status" value="1"/>
</dbReference>
<dbReference type="Pfam" id="PF02469">
    <property type="entry name" value="Fasciclin"/>
    <property type="match status" value="1"/>
</dbReference>
<feature type="signal peptide" evidence="1">
    <location>
        <begin position="1"/>
        <end position="18"/>
    </location>
</feature>
<feature type="domain" description="FAS1" evidence="2">
    <location>
        <begin position="37"/>
        <end position="159"/>
    </location>
</feature>
<keyword evidence="1" id="KW-0732">Signal</keyword>
<name>A0ABY6J626_9BACT</name>
<keyword evidence="4" id="KW-1185">Reference proteome</keyword>
<gene>
    <name evidence="3" type="ORF">MKQ68_02920</name>
</gene>
<sequence length="479" mass="53194">MRINIYKILLAIALGATAVTGCEKWDEHNALNDASLSNTLLAQIQSEASLSKFAELLAKSGYDKVLSSSKTFTVFAPTNDALANLDAGIVSDTAKLNRFIENHIALQSQYSAQATTQHRIAFLNGKYANFQGKTIEQATITAADKQVKNGVLQIIDKPLPVLANAWQTLENNAAIPAKQKAYLLSLFRNVFDATNAEQIGIDPNTGMPVYKPGTDSIRSNLFWQNVYDLRDESKNFSLFVLEDAAWDAEVAKFLPYTTGSTADSTALFAQWTVVKDLARDTLYRDADLPDTLLSKFNVKVPVSKLTIKQTIKTSNGNVYIMTKAEVKPSEKFKQYRVEGENWRFITAEKRGNMYVRDRINTLTGLPFRDVVANGHGTAQFSLGYVINNVPSMKFKAYWVAANDNIITVNFTQKVSIGEPTTMLLPYVTVTPNTYSEVYLGEFTMSQYQPSFTIYLTAANSTAANANLLVCDYIRLEPVF</sequence>
<accession>A0ABY6J626</accession>
<dbReference type="SUPFAM" id="SSF82153">
    <property type="entry name" value="FAS1 domain"/>
    <property type="match status" value="1"/>
</dbReference>
<evidence type="ECO:0000313" key="3">
    <source>
        <dbReference type="EMBL" id="UYQ94042.1"/>
    </source>
</evidence>
<reference evidence="3" key="1">
    <citation type="submission" date="2022-10" db="EMBL/GenBank/DDBJ databases">
        <title>Chitinophaga sp. nov., isolated from soil.</title>
        <authorList>
            <person name="Jeon C.O."/>
        </authorList>
    </citation>
    <scope>NUCLEOTIDE SEQUENCE</scope>
    <source>
        <strain evidence="3">R8</strain>
    </source>
</reference>
<dbReference type="PROSITE" id="PS51257">
    <property type="entry name" value="PROKAR_LIPOPROTEIN"/>
    <property type="match status" value="1"/>
</dbReference>
<dbReference type="InterPro" id="IPR050904">
    <property type="entry name" value="Adhesion/Biosynth-related"/>
</dbReference>
<evidence type="ECO:0000256" key="1">
    <source>
        <dbReference type="SAM" id="SignalP"/>
    </source>
</evidence>
<dbReference type="EMBL" id="CP107006">
    <property type="protein sequence ID" value="UYQ94042.1"/>
    <property type="molecule type" value="Genomic_DNA"/>
</dbReference>
<dbReference type="SMART" id="SM00554">
    <property type="entry name" value="FAS1"/>
    <property type="match status" value="1"/>
</dbReference>
<dbReference type="RefSeq" id="WP_264282003.1">
    <property type="nucleotide sequence ID" value="NZ_CP107006.1"/>
</dbReference>
<evidence type="ECO:0000259" key="2">
    <source>
        <dbReference type="PROSITE" id="PS50213"/>
    </source>
</evidence>
<feature type="chain" id="PRO_5046250748" evidence="1">
    <location>
        <begin position="19"/>
        <end position="479"/>
    </location>
</feature>
<protein>
    <submittedName>
        <fullName evidence="3">Fasciclin domain-containing protein</fullName>
    </submittedName>
</protein>
<dbReference type="InterPro" id="IPR036378">
    <property type="entry name" value="FAS1_dom_sf"/>
</dbReference>
<proteinExistence type="predicted"/>
<dbReference type="Proteomes" id="UP001162741">
    <property type="component" value="Chromosome"/>
</dbReference>
<dbReference type="PANTHER" id="PTHR10900">
    <property type="entry name" value="PERIOSTIN-RELATED"/>
    <property type="match status" value="1"/>
</dbReference>
<dbReference type="InterPro" id="IPR000782">
    <property type="entry name" value="FAS1_domain"/>
</dbReference>